<dbReference type="EMBL" id="CP043494">
    <property type="protein sequence ID" value="WNG52363.1"/>
    <property type="molecule type" value="Genomic_DNA"/>
</dbReference>
<accession>A0ABY9XAE0</accession>
<keyword evidence="1" id="KW-0472">Membrane</keyword>
<reference evidence="2 3" key="1">
    <citation type="submission" date="2019-08" db="EMBL/GenBank/DDBJ databases">
        <title>Archangium and Cystobacter genomes.</title>
        <authorList>
            <person name="Chen I.-C.K."/>
            <person name="Wielgoss S."/>
        </authorList>
    </citation>
    <scope>NUCLEOTIDE SEQUENCE [LARGE SCALE GENOMIC DNA]</scope>
    <source>
        <strain evidence="2 3">Cbm 6</strain>
    </source>
</reference>
<keyword evidence="1" id="KW-1133">Transmembrane helix</keyword>
<name>A0ABY9XAE0_9BACT</name>
<evidence type="ECO:0000313" key="3">
    <source>
        <dbReference type="Proteomes" id="UP001611383"/>
    </source>
</evidence>
<sequence length="145" mass="15413">MQSHSPPGPPSRSRALLVACVLLTLVLGLGSRSAVARQVLPRFLTDYAGDTLWATLVYLGLLLLWPRLSVRRAAASALGFSVLIELSQLFHPPWLDALRAHPLVALVLGRGFLVSDLFCYAVGVALGVALDAGLSRVSARGAHHA</sequence>
<evidence type="ECO:0000256" key="1">
    <source>
        <dbReference type="SAM" id="Phobius"/>
    </source>
</evidence>
<keyword evidence="3" id="KW-1185">Reference proteome</keyword>
<dbReference type="Proteomes" id="UP001611383">
    <property type="component" value="Chromosome"/>
</dbReference>
<evidence type="ECO:0000313" key="2">
    <source>
        <dbReference type="EMBL" id="WNG52363.1"/>
    </source>
</evidence>
<feature type="transmembrane region" description="Helical" evidence="1">
    <location>
        <begin position="103"/>
        <end position="130"/>
    </location>
</feature>
<keyword evidence="1" id="KW-0812">Transmembrane</keyword>
<dbReference type="InterPro" id="IPR021257">
    <property type="entry name" value="DUF2809"/>
</dbReference>
<proteinExistence type="predicted"/>
<protein>
    <submittedName>
        <fullName evidence="2">DUF2809 domain-containing protein</fullName>
    </submittedName>
</protein>
<organism evidence="2 3">
    <name type="scientific">Archangium minus</name>
    <dbReference type="NCBI Taxonomy" id="83450"/>
    <lineage>
        <taxon>Bacteria</taxon>
        <taxon>Pseudomonadati</taxon>
        <taxon>Myxococcota</taxon>
        <taxon>Myxococcia</taxon>
        <taxon>Myxococcales</taxon>
        <taxon>Cystobacterineae</taxon>
        <taxon>Archangiaceae</taxon>
        <taxon>Archangium</taxon>
    </lineage>
</organism>
<dbReference type="Pfam" id="PF10990">
    <property type="entry name" value="DUF2809"/>
    <property type="match status" value="1"/>
</dbReference>
<gene>
    <name evidence="2" type="ORF">F0U60_12940</name>
</gene>
<feature type="transmembrane region" description="Helical" evidence="1">
    <location>
        <begin position="47"/>
        <end position="66"/>
    </location>
</feature>